<dbReference type="GeneID" id="111136742"/>
<dbReference type="OrthoDB" id="6271941at2759"/>
<evidence type="ECO:0000256" key="1">
    <source>
        <dbReference type="ARBA" id="ARBA00023157"/>
    </source>
</evidence>
<dbReference type="AlphaFoldDB" id="A0A8B8EUE2"/>
<evidence type="ECO:0000313" key="5">
    <source>
        <dbReference type="RefSeq" id="XP_022343542.1"/>
    </source>
</evidence>
<feature type="signal peptide" evidence="2">
    <location>
        <begin position="1"/>
        <end position="18"/>
    </location>
</feature>
<dbReference type="RefSeq" id="XP_022343542.1">
    <property type="nucleotide sequence ID" value="XM_022487834.1"/>
</dbReference>
<keyword evidence="2" id="KW-0732">Signal</keyword>
<evidence type="ECO:0000256" key="2">
    <source>
        <dbReference type="SAM" id="SignalP"/>
    </source>
</evidence>
<dbReference type="InterPro" id="IPR016186">
    <property type="entry name" value="C-type_lectin-like/link_sf"/>
</dbReference>
<gene>
    <name evidence="5" type="primary">LOC111136742</name>
</gene>
<organism evidence="4 5">
    <name type="scientific">Crassostrea virginica</name>
    <name type="common">Eastern oyster</name>
    <dbReference type="NCBI Taxonomy" id="6565"/>
    <lineage>
        <taxon>Eukaryota</taxon>
        <taxon>Metazoa</taxon>
        <taxon>Spiralia</taxon>
        <taxon>Lophotrochozoa</taxon>
        <taxon>Mollusca</taxon>
        <taxon>Bivalvia</taxon>
        <taxon>Autobranchia</taxon>
        <taxon>Pteriomorphia</taxon>
        <taxon>Ostreida</taxon>
        <taxon>Ostreoidea</taxon>
        <taxon>Ostreidae</taxon>
        <taxon>Crassostrea</taxon>
    </lineage>
</organism>
<dbReference type="InterPro" id="IPR001304">
    <property type="entry name" value="C-type_lectin-like"/>
</dbReference>
<dbReference type="InterPro" id="IPR016187">
    <property type="entry name" value="CTDL_fold"/>
</dbReference>
<keyword evidence="1" id="KW-1015">Disulfide bond</keyword>
<dbReference type="Pfam" id="PF00059">
    <property type="entry name" value="Lectin_C"/>
    <property type="match status" value="1"/>
</dbReference>
<dbReference type="SMART" id="SM00034">
    <property type="entry name" value="CLECT"/>
    <property type="match status" value="1"/>
</dbReference>
<dbReference type="Proteomes" id="UP000694844">
    <property type="component" value="Chromosome 5"/>
</dbReference>
<accession>A0A8B8EUE2</accession>
<feature type="chain" id="PRO_5034273107" evidence="2">
    <location>
        <begin position="19"/>
        <end position="162"/>
    </location>
</feature>
<protein>
    <submittedName>
        <fullName evidence="5">Perlucin-like protein</fullName>
    </submittedName>
</protein>
<feature type="domain" description="C-type lectin" evidence="3">
    <location>
        <begin position="27"/>
        <end position="149"/>
    </location>
</feature>
<evidence type="ECO:0000259" key="3">
    <source>
        <dbReference type="PROSITE" id="PS50041"/>
    </source>
</evidence>
<proteinExistence type="predicted"/>
<dbReference type="SUPFAM" id="SSF56436">
    <property type="entry name" value="C-type lectin-like"/>
    <property type="match status" value="1"/>
</dbReference>
<dbReference type="PROSITE" id="PS00615">
    <property type="entry name" value="C_TYPE_LECTIN_1"/>
    <property type="match status" value="1"/>
</dbReference>
<dbReference type="Gene3D" id="3.10.100.10">
    <property type="entry name" value="Mannose-Binding Protein A, subunit A"/>
    <property type="match status" value="1"/>
</dbReference>
<keyword evidence="4" id="KW-1185">Reference proteome</keyword>
<reference evidence="5" key="1">
    <citation type="submission" date="2025-08" db="UniProtKB">
        <authorList>
            <consortium name="RefSeq"/>
        </authorList>
    </citation>
    <scope>IDENTIFICATION</scope>
    <source>
        <tissue evidence="5">Whole sample</tissue>
    </source>
</reference>
<evidence type="ECO:0000313" key="4">
    <source>
        <dbReference type="Proteomes" id="UP000694844"/>
    </source>
</evidence>
<dbReference type="KEGG" id="cvn:111136742"/>
<dbReference type="InterPro" id="IPR018378">
    <property type="entry name" value="C-type_lectin_CS"/>
</dbReference>
<sequence>MSSLHTLIFVCLTGLVLSCCPEGWRKGKNSCYFISTEAKSWADASNVCQSFHSELVSIDDAEENQLLRKIVANIRGALTGELWADGTDQIVEGQWVWASTMKKVQYTHWAVNEPNNLNDTEQEDCMELFTADLTWNDVRCIKTSSFICEKVIEVQEGLLVGK</sequence>
<dbReference type="InterPro" id="IPR050111">
    <property type="entry name" value="C-type_lectin/snaclec_domain"/>
</dbReference>
<dbReference type="PROSITE" id="PS50041">
    <property type="entry name" value="C_TYPE_LECTIN_2"/>
    <property type="match status" value="1"/>
</dbReference>
<dbReference type="PANTHER" id="PTHR22803">
    <property type="entry name" value="MANNOSE, PHOSPHOLIPASE, LECTIN RECEPTOR RELATED"/>
    <property type="match status" value="1"/>
</dbReference>
<dbReference type="CDD" id="cd00037">
    <property type="entry name" value="CLECT"/>
    <property type="match status" value="1"/>
</dbReference>
<name>A0A8B8EUE2_CRAVI</name>